<reference evidence="1" key="1">
    <citation type="submission" date="2021-05" db="EMBL/GenBank/DDBJ databases">
        <authorList>
            <person name="Scholz U."/>
            <person name="Mascher M."/>
            <person name="Fiebig A."/>
        </authorList>
    </citation>
    <scope>NUCLEOTIDE SEQUENCE [LARGE SCALE GENOMIC DNA]</scope>
</reference>
<proteinExistence type="predicted"/>
<organism evidence="1 2">
    <name type="scientific">Avena sativa</name>
    <name type="common">Oat</name>
    <dbReference type="NCBI Taxonomy" id="4498"/>
    <lineage>
        <taxon>Eukaryota</taxon>
        <taxon>Viridiplantae</taxon>
        <taxon>Streptophyta</taxon>
        <taxon>Embryophyta</taxon>
        <taxon>Tracheophyta</taxon>
        <taxon>Spermatophyta</taxon>
        <taxon>Magnoliopsida</taxon>
        <taxon>Liliopsida</taxon>
        <taxon>Poales</taxon>
        <taxon>Poaceae</taxon>
        <taxon>BOP clade</taxon>
        <taxon>Pooideae</taxon>
        <taxon>Poodae</taxon>
        <taxon>Poeae</taxon>
        <taxon>Poeae Chloroplast Group 1 (Aveneae type)</taxon>
        <taxon>Aveninae</taxon>
        <taxon>Avena</taxon>
    </lineage>
</organism>
<reference evidence="1" key="2">
    <citation type="submission" date="2025-09" db="UniProtKB">
        <authorList>
            <consortium name="EnsemblPlants"/>
        </authorList>
    </citation>
    <scope>IDENTIFICATION</scope>
</reference>
<dbReference type="Proteomes" id="UP001732700">
    <property type="component" value="Chromosome 2C"/>
</dbReference>
<evidence type="ECO:0000313" key="2">
    <source>
        <dbReference type="Proteomes" id="UP001732700"/>
    </source>
</evidence>
<name>A0ACD5UQI6_AVESA</name>
<evidence type="ECO:0000313" key="1">
    <source>
        <dbReference type="EnsemblPlants" id="AVESA.00010b.r2.2CG0295540.1.CDS.1"/>
    </source>
</evidence>
<dbReference type="EnsemblPlants" id="AVESA.00010b.r2.2CG0295540.1">
    <property type="protein sequence ID" value="AVESA.00010b.r2.2CG0295540.1.CDS.1"/>
    <property type="gene ID" value="AVESA.00010b.r2.2CG0295540"/>
</dbReference>
<protein>
    <submittedName>
        <fullName evidence="1">Uncharacterized protein</fullName>
    </submittedName>
</protein>
<accession>A0ACD5UQI6</accession>
<sequence>MRDGLRLAKRIGCNNIDIETDSLEVVNAFQNPLKNRMVGGAFLDECRMMMAGFNSTTLCHCPREANKAADLVTRTVDSDNVNFWLEDPPVFLYPQLVDDVTLL</sequence>
<keyword evidence="2" id="KW-1185">Reference proteome</keyword>